<sequence length="379" mass="42458">MLLPFILFLTTVIASPLQTPLNTEYEILSPYSSHRSISPRVFIVTMFEPEESAWTKHMNYVHHFVVPGLSPLHPQVHCTADYQICHFTTGEGEINAANSMMSILLNPKFNLRDTFWLLNGIGGGTPTEVTTGSVTFAKYAIQVGLQYQIDPKELTGYPDWPTGYFSYGAKDPWGYPDSVYGTEVFELNENLRDRAIAAGKRVEQSLDIGNDENIALRNQFPAPGNAKPFVKGCDVLTSDNYWIGETFDNYFIEYSKLITNGSATYCSAAQEENATLEAILRLSKFGYVNYERVIVMRAISNFVKAPEGFNDPVDFFHNYPKGGIELSLNNLYKVGIEVVKDILDNYDEVCALKASNYLGDIFGTLGGVRDFGKDKYTVH</sequence>
<dbReference type="Proteomes" id="UP001152531">
    <property type="component" value="Unassembled WGS sequence"/>
</dbReference>
<protein>
    <submittedName>
        <fullName evidence="1">Purine nucleoside permease</fullName>
    </submittedName>
</protein>
<organism evidence="1 2">
    <name type="scientific">[Candida] jaroonii</name>
    <dbReference type="NCBI Taxonomy" id="467808"/>
    <lineage>
        <taxon>Eukaryota</taxon>
        <taxon>Fungi</taxon>
        <taxon>Dikarya</taxon>
        <taxon>Ascomycota</taxon>
        <taxon>Saccharomycotina</taxon>
        <taxon>Pichiomycetes</taxon>
        <taxon>Debaryomycetaceae</taxon>
        <taxon>Yamadazyma</taxon>
    </lineage>
</organism>
<accession>A0ACA9YFK4</accession>
<proteinExistence type="predicted"/>
<evidence type="ECO:0000313" key="2">
    <source>
        <dbReference type="Proteomes" id="UP001152531"/>
    </source>
</evidence>
<name>A0ACA9YFK4_9ASCO</name>
<comment type="caution">
    <text evidence="1">The sequence shown here is derived from an EMBL/GenBank/DDBJ whole genome shotgun (WGS) entry which is preliminary data.</text>
</comment>
<keyword evidence="2" id="KW-1185">Reference proteome</keyword>
<reference evidence="1" key="1">
    <citation type="submission" date="2022-06" db="EMBL/GenBank/DDBJ databases">
        <authorList>
            <person name="Legras J.-L."/>
            <person name="Devillers H."/>
            <person name="Grondin C."/>
        </authorList>
    </citation>
    <scope>NUCLEOTIDE SEQUENCE</scope>
    <source>
        <strain evidence="1">CLIB 1444</strain>
    </source>
</reference>
<evidence type="ECO:0000313" key="1">
    <source>
        <dbReference type="EMBL" id="CAH6723876.1"/>
    </source>
</evidence>
<gene>
    <name evidence="1" type="ORF">CLIB1444_22S00232</name>
</gene>
<dbReference type="EMBL" id="CALSDN010000022">
    <property type="protein sequence ID" value="CAH6723876.1"/>
    <property type="molecule type" value="Genomic_DNA"/>
</dbReference>